<dbReference type="PROSITE" id="PS50082">
    <property type="entry name" value="WD_REPEATS_2"/>
    <property type="match status" value="2"/>
</dbReference>
<dbReference type="AlphaFoldDB" id="A0A9N8J9C2"/>
<dbReference type="PROSITE" id="PS00678">
    <property type="entry name" value="WD_REPEATS_1"/>
    <property type="match status" value="1"/>
</dbReference>
<evidence type="ECO:0000256" key="1">
    <source>
        <dbReference type="ARBA" id="ARBA00004906"/>
    </source>
</evidence>
<feature type="region of interest" description="Disordered" evidence="7">
    <location>
        <begin position="564"/>
        <end position="586"/>
    </location>
</feature>
<proteinExistence type="inferred from homology"/>
<feature type="repeat" description="WD" evidence="6">
    <location>
        <begin position="256"/>
        <end position="297"/>
    </location>
</feature>
<feature type="repeat" description="WD" evidence="6">
    <location>
        <begin position="298"/>
        <end position="333"/>
    </location>
</feature>
<dbReference type="InterPro" id="IPR051865">
    <property type="entry name" value="WD-repeat_CDT2_adapter"/>
</dbReference>
<comment type="similarity">
    <text evidence="5">Belongs to the WD repeat cdt2 family.</text>
</comment>
<evidence type="ECO:0000256" key="5">
    <source>
        <dbReference type="ARBA" id="ARBA00038344"/>
    </source>
</evidence>
<evidence type="ECO:0000256" key="2">
    <source>
        <dbReference type="ARBA" id="ARBA00022574"/>
    </source>
</evidence>
<dbReference type="InterPro" id="IPR019775">
    <property type="entry name" value="WD40_repeat_CS"/>
</dbReference>
<evidence type="ECO:0000313" key="9">
    <source>
        <dbReference type="Proteomes" id="UP000716446"/>
    </source>
</evidence>
<feature type="compositionally biased region" description="Polar residues" evidence="7">
    <location>
        <begin position="101"/>
        <end position="110"/>
    </location>
</feature>
<evidence type="ECO:0000256" key="6">
    <source>
        <dbReference type="PROSITE-ProRule" id="PRU00221"/>
    </source>
</evidence>
<dbReference type="GO" id="GO:0043161">
    <property type="term" value="P:proteasome-mediated ubiquitin-dependent protein catabolic process"/>
    <property type="evidence" value="ECO:0007669"/>
    <property type="project" value="TreeGrafter"/>
</dbReference>
<evidence type="ECO:0000256" key="4">
    <source>
        <dbReference type="ARBA" id="ARBA00022786"/>
    </source>
</evidence>
<dbReference type="SMART" id="SM00320">
    <property type="entry name" value="WD40"/>
    <property type="match status" value="6"/>
</dbReference>
<name>A0A9N8J9C2_9PEZI</name>
<evidence type="ECO:0008006" key="10">
    <source>
        <dbReference type="Google" id="ProtNLM"/>
    </source>
</evidence>
<dbReference type="Pfam" id="PF00400">
    <property type="entry name" value="WD40"/>
    <property type="match status" value="3"/>
</dbReference>
<keyword evidence="2 6" id="KW-0853">WD repeat</keyword>
<feature type="compositionally biased region" description="Low complexity" evidence="7">
    <location>
        <begin position="13"/>
        <end position="31"/>
    </location>
</feature>
<dbReference type="Proteomes" id="UP000716446">
    <property type="component" value="Unassembled WGS sequence"/>
</dbReference>
<dbReference type="InterPro" id="IPR036322">
    <property type="entry name" value="WD40_repeat_dom_sf"/>
</dbReference>
<dbReference type="PANTHER" id="PTHR22852:SF0">
    <property type="entry name" value="DENTICLELESS PROTEIN HOMOLOG"/>
    <property type="match status" value="1"/>
</dbReference>
<organism evidence="8 9">
    <name type="scientific">Aureobasidium vineae</name>
    <dbReference type="NCBI Taxonomy" id="2773715"/>
    <lineage>
        <taxon>Eukaryota</taxon>
        <taxon>Fungi</taxon>
        <taxon>Dikarya</taxon>
        <taxon>Ascomycota</taxon>
        <taxon>Pezizomycotina</taxon>
        <taxon>Dothideomycetes</taxon>
        <taxon>Dothideomycetidae</taxon>
        <taxon>Dothideales</taxon>
        <taxon>Saccotheciaceae</taxon>
        <taxon>Aureobasidium</taxon>
    </lineage>
</organism>
<protein>
    <recommendedName>
        <fullName evidence="10">WD40 repeat-like protein</fullName>
    </recommendedName>
</protein>
<dbReference type="SUPFAM" id="SSF50978">
    <property type="entry name" value="WD40 repeat-like"/>
    <property type="match status" value="1"/>
</dbReference>
<feature type="compositionally biased region" description="Acidic residues" evidence="7">
    <location>
        <begin position="132"/>
        <end position="149"/>
    </location>
</feature>
<accession>A0A9N8J9C2</accession>
<dbReference type="PROSITE" id="PS50294">
    <property type="entry name" value="WD_REPEATS_REGION"/>
    <property type="match status" value="1"/>
</dbReference>
<dbReference type="PANTHER" id="PTHR22852">
    <property type="entry name" value="LETHAL 2 DENTICLELESS PROTEIN RETINOIC ACID-REGULATED NUCLEAR MATRIX-ASSOCIATED PROTEIN"/>
    <property type="match status" value="1"/>
</dbReference>
<reference evidence="8" key="1">
    <citation type="submission" date="2020-06" db="EMBL/GenBank/DDBJ databases">
        <authorList>
            <person name="Onetto C."/>
        </authorList>
    </citation>
    <scope>NUCLEOTIDE SEQUENCE</scope>
</reference>
<dbReference type="InterPro" id="IPR015943">
    <property type="entry name" value="WD40/YVTN_repeat-like_dom_sf"/>
</dbReference>
<comment type="pathway">
    <text evidence="1">Protein modification; protein ubiquitination.</text>
</comment>
<keyword evidence="9" id="KW-1185">Reference proteome</keyword>
<feature type="compositionally biased region" description="Polar residues" evidence="7">
    <location>
        <begin position="565"/>
        <end position="578"/>
    </location>
</feature>
<feature type="region of interest" description="Disordered" evidence="7">
    <location>
        <begin position="1"/>
        <end position="67"/>
    </location>
</feature>
<dbReference type="GO" id="GO:0030674">
    <property type="term" value="F:protein-macromolecule adaptor activity"/>
    <property type="evidence" value="ECO:0007669"/>
    <property type="project" value="TreeGrafter"/>
</dbReference>
<feature type="region of interest" description="Disordered" evidence="7">
    <location>
        <begin position="82"/>
        <end position="159"/>
    </location>
</feature>
<keyword evidence="3" id="KW-0677">Repeat</keyword>
<dbReference type="EMBL" id="CAIJEN010000001">
    <property type="protein sequence ID" value="CAD0081678.1"/>
    <property type="molecule type" value="Genomic_DNA"/>
</dbReference>
<sequence length="681" mass="75310">MSGPGMLPSSQDSSAALPTSPTAASSSGRASSKPKGQPSITPRRFTRFFTPITSRSSTNSKSNKRLKDITKNAVNQVKFNGFHDLPQFETPRKKRKILPTPESSPVQPLDSSPLRPLSYHPSNLSHHRDYDSDASDIEEEDEDEEEEEEDKHIPTPITRLRNAGTSSRILERSFGGSRTIGRGRIYDHCVPDWQVQTANFYTRPEDCHSYRGDALPFCVTRCNTNSLVAIGDEEGGVRLIDSAYSDNSFSQHHVSFKPHRNAIMDMAFSSDDYLFATGSGDQTARIVDMHTQQTRFVMRSHTSSVKQVRFQPGNDSIVATSSRDGSVMIWDLRCRGQDAPVADFAVSFETGNGMENVPRPHSNTVTYAPCVNSMRDAHGLQHERSDVSITALSFLPGSRSHLLLTATEANANIKLWDLRGKYTSRRGGPSRLSSVPVSSTREPEAHIKHRQFGISSLSLSGDGSRFYALCRDSTVYAYSTNHLILGSAPEYEASTNTQASKWFRPRQGLTGIGPLYGFRHPMFKSTSFYVKSALRPATPFQPEMLAVGSREGCAVLFPTDESLLKKQTQQPSSGTSTPIGDRDEVSGFRSRIGSIGKYQDTSLPIYTQGTALIRAHGTSEVTSLTWSTEGELVTLGDNFTARCWREKDRNAARDMRICGEGQGARWGWGWADVEGYDEEEG</sequence>
<evidence type="ECO:0000256" key="7">
    <source>
        <dbReference type="SAM" id="MobiDB-lite"/>
    </source>
</evidence>
<evidence type="ECO:0000256" key="3">
    <source>
        <dbReference type="ARBA" id="ARBA00022737"/>
    </source>
</evidence>
<dbReference type="Gene3D" id="2.130.10.10">
    <property type="entry name" value="YVTN repeat-like/Quinoprotein amine dehydrogenase"/>
    <property type="match status" value="2"/>
</dbReference>
<dbReference type="InterPro" id="IPR001680">
    <property type="entry name" value="WD40_rpt"/>
</dbReference>
<comment type="caution">
    <text evidence="8">The sequence shown here is derived from an EMBL/GenBank/DDBJ whole genome shotgun (WGS) entry which is preliminary data.</text>
</comment>
<gene>
    <name evidence="8" type="ORF">AWRI4619_LOCUS245</name>
</gene>
<dbReference type="GO" id="GO:0005634">
    <property type="term" value="C:nucleus"/>
    <property type="evidence" value="ECO:0007669"/>
    <property type="project" value="TreeGrafter"/>
</dbReference>
<evidence type="ECO:0000313" key="8">
    <source>
        <dbReference type="EMBL" id="CAD0081678.1"/>
    </source>
</evidence>
<keyword evidence="4" id="KW-0833">Ubl conjugation pathway</keyword>